<accession>A0ACC2XNR6</accession>
<comment type="caution">
    <text evidence="1">The sequence shown here is derived from an EMBL/GenBank/DDBJ whole genome shotgun (WGS) entry which is preliminary data.</text>
</comment>
<organism evidence="1 2">
    <name type="scientific">Naganishia vaughanmartiniae</name>
    <dbReference type="NCBI Taxonomy" id="1424756"/>
    <lineage>
        <taxon>Eukaryota</taxon>
        <taxon>Fungi</taxon>
        <taxon>Dikarya</taxon>
        <taxon>Basidiomycota</taxon>
        <taxon>Agaricomycotina</taxon>
        <taxon>Tremellomycetes</taxon>
        <taxon>Filobasidiales</taxon>
        <taxon>Filobasidiaceae</taxon>
        <taxon>Naganishia</taxon>
    </lineage>
</organism>
<dbReference type="Proteomes" id="UP001243375">
    <property type="component" value="Unassembled WGS sequence"/>
</dbReference>
<gene>
    <name evidence="1" type="ORF">QFC22_000042</name>
</gene>
<evidence type="ECO:0000313" key="1">
    <source>
        <dbReference type="EMBL" id="KAJ9125089.1"/>
    </source>
</evidence>
<sequence>MSFPEQAVQPVQQPTSAAQSAQQVSSTPVQPAETQQRAAPTWQTSSQTPQPLPTRDATQPLSLPLGTFANSVSRSPVPPAASPLPASNAVPPSAPVSLPQAHSSTPQVLAPQSQLQYLPTSSFDATQLDSSTQRKRGRPRKYFDEESKRAADSERRRKKKKGENDVDDSTDDGGLEANGTPSGTGKKEERRPYLHYQMDFGKYDNTKPGSLTARDIVVNWLAKGTNFKDWLSWTTDKKNEIAHELREEFKEHGMLDREDISVKQQITFLMRGCEEAKKYEKEKMDEPLTTTNSTKVSYLTNRGLPPGEAYIEHTWPFYSKLKDAAAEVSVPMPVTRAPKPPRPVAQPQSRPAHLSSSFVTSIGLDSMDYSALDGNLDPALGGTISGEPLQAEVLAVTSWANHLLSEESRRRQTSSKFSLPDMEDEEMIKVLREKEKWELEKMQIRQKLELEKEQMKIKDKNSERDTHVQSILVFRDLLKDGLTKNQAGRIVWRDQWPAIKASMDADED</sequence>
<dbReference type="EMBL" id="JASBWU010000001">
    <property type="protein sequence ID" value="KAJ9125089.1"/>
    <property type="molecule type" value="Genomic_DNA"/>
</dbReference>
<keyword evidence="2" id="KW-1185">Reference proteome</keyword>
<protein>
    <submittedName>
        <fullName evidence="1">Uncharacterized protein</fullName>
    </submittedName>
</protein>
<proteinExistence type="predicted"/>
<name>A0ACC2XNR6_9TREE</name>
<evidence type="ECO:0000313" key="2">
    <source>
        <dbReference type="Proteomes" id="UP001243375"/>
    </source>
</evidence>
<reference evidence="1" key="1">
    <citation type="submission" date="2023-04" db="EMBL/GenBank/DDBJ databases">
        <title>Draft Genome sequencing of Naganishia species isolated from polar environments using Oxford Nanopore Technology.</title>
        <authorList>
            <person name="Leo P."/>
            <person name="Venkateswaran K."/>
        </authorList>
    </citation>
    <scope>NUCLEOTIDE SEQUENCE</scope>
    <source>
        <strain evidence="1">MNA-CCFEE 5425</strain>
    </source>
</reference>